<organism evidence="1 2">
    <name type="scientific">Streptococcus suis</name>
    <dbReference type="NCBI Taxonomy" id="1307"/>
    <lineage>
        <taxon>Bacteria</taxon>
        <taxon>Bacillati</taxon>
        <taxon>Bacillota</taxon>
        <taxon>Bacilli</taxon>
        <taxon>Lactobacillales</taxon>
        <taxon>Streptococcaceae</taxon>
        <taxon>Streptococcus</taxon>
    </lineage>
</organism>
<dbReference type="EMBL" id="FIIF01000011">
    <property type="protein sequence ID" value="CYV85347.1"/>
    <property type="molecule type" value="Genomic_DNA"/>
</dbReference>
<dbReference type="Proteomes" id="UP000074825">
    <property type="component" value="Unassembled WGS sequence"/>
</dbReference>
<dbReference type="AlphaFoldDB" id="A0A0Z8L6S6"/>
<proteinExistence type="predicted"/>
<reference evidence="1 2" key="1">
    <citation type="submission" date="2016-02" db="EMBL/GenBank/DDBJ databases">
        <authorList>
            <consortium name="Pathogen Informatics"/>
        </authorList>
    </citation>
    <scope>NUCLEOTIDE SEQUENCE [LARGE SCALE GENOMIC DNA]</scope>
    <source>
        <strain evidence="1 2">LSS82</strain>
    </source>
</reference>
<name>A0A0Z8L6S6_STRSU</name>
<accession>A0A0Z8L6S6</accession>
<evidence type="ECO:0000313" key="1">
    <source>
        <dbReference type="EMBL" id="CYV85347.1"/>
    </source>
</evidence>
<sequence length="108" mass="12792">MAFKAHYSQQNDYSINTAQKYFDLDKSFISLSPEGDKRKNWVDGEPSDTFHYRYWFVQEGNPPFEVKFDDIQKISQFDEVSFQELEACEVRGKVYFRAKQAKTIKKGE</sequence>
<evidence type="ECO:0000313" key="2">
    <source>
        <dbReference type="Proteomes" id="UP000074825"/>
    </source>
</evidence>
<gene>
    <name evidence="1" type="ORF">ERS132444_01537</name>
</gene>
<dbReference type="RefSeq" id="WP_015647370.1">
    <property type="nucleotide sequence ID" value="NZ_CEDN01000043.1"/>
</dbReference>
<protein>
    <submittedName>
        <fullName evidence="1">SuB0782 undefined product 764400:764714 forward MW:11955</fullName>
    </submittedName>
</protein>